<feature type="compositionally biased region" description="Basic residues" evidence="1">
    <location>
        <begin position="31"/>
        <end position="40"/>
    </location>
</feature>
<protein>
    <recommendedName>
        <fullName evidence="4">Secreted protein</fullName>
    </recommendedName>
</protein>
<comment type="caution">
    <text evidence="2">The sequence shown here is derived from an EMBL/GenBank/DDBJ whole genome shotgun (WGS) entry which is preliminary data.</text>
</comment>
<evidence type="ECO:0008006" key="4">
    <source>
        <dbReference type="Google" id="ProtNLM"/>
    </source>
</evidence>
<proteinExistence type="predicted"/>
<dbReference type="EMBL" id="JBHSGR010000008">
    <property type="protein sequence ID" value="MFC4693687.1"/>
    <property type="molecule type" value="Genomic_DNA"/>
</dbReference>
<dbReference type="Proteomes" id="UP001596025">
    <property type="component" value="Unassembled WGS sequence"/>
</dbReference>
<accession>A0ABV9LII2</accession>
<dbReference type="RefSeq" id="WP_387988404.1">
    <property type="nucleotide sequence ID" value="NZ_JBHSGR010000008.1"/>
</dbReference>
<name>A0ABV9LII2_9ACTN</name>
<gene>
    <name evidence="2" type="ORF">ACFO3M_09840</name>
</gene>
<reference evidence="3" key="1">
    <citation type="journal article" date="2019" name="Int. J. Syst. Evol. Microbiol.">
        <title>The Global Catalogue of Microorganisms (GCM) 10K type strain sequencing project: providing services to taxonomists for standard genome sequencing and annotation.</title>
        <authorList>
            <consortium name="The Broad Institute Genomics Platform"/>
            <consortium name="The Broad Institute Genome Sequencing Center for Infectious Disease"/>
            <person name="Wu L."/>
            <person name="Ma J."/>
        </authorList>
    </citation>
    <scope>NUCLEOTIDE SEQUENCE [LARGE SCALE GENOMIC DNA]</scope>
    <source>
        <strain evidence="3">CCUG 62763</strain>
    </source>
</reference>
<evidence type="ECO:0000256" key="1">
    <source>
        <dbReference type="SAM" id="MobiDB-lite"/>
    </source>
</evidence>
<feature type="region of interest" description="Disordered" evidence="1">
    <location>
        <begin position="26"/>
        <end position="69"/>
    </location>
</feature>
<organism evidence="2 3">
    <name type="scientific">Geodermatophilus arenarius</name>
    <dbReference type="NCBI Taxonomy" id="1137990"/>
    <lineage>
        <taxon>Bacteria</taxon>
        <taxon>Bacillati</taxon>
        <taxon>Actinomycetota</taxon>
        <taxon>Actinomycetes</taxon>
        <taxon>Geodermatophilales</taxon>
        <taxon>Geodermatophilaceae</taxon>
        <taxon>Geodermatophilus</taxon>
    </lineage>
</organism>
<evidence type="ECO:0000313" key="3">
    <source>
        <dbReference type="Proteomes" id="UP001596025"/>
    </source>
</evidence>
<feature type="compositionally biased region" description="Basic and acidic residues" evidence="1">
    <location>
        <begin position="52"/>
        <end position="69"/>
    </location>
</feature>
<keyword evidence="3" id="KW-1185">Reference proteome</keyword>
<sequence>MPVVLLLVAVLVVVLVVRATAVAGSELRRERPARRPRPSRASRPVAPDDDPEFLRELGRRVRRDDGSPA</sequence>
<evidence type="ECO:0000313" key="2">
    <source>
        <dbReference type="EMBL" id="MFC4693687.1"/>
    </source>
</evidence>